<sequence>MMSCEGREVGMERWERDVGMERWERDVGKTEGGEKGKEREGEKRGAVEGNGMVRKDELLNSEEVNFERSRRHLANMMGEDPENFTQEDINRSIKYLFPSGLFDQAARPMLSHPKDYYPPQKAAQFDNDGRPFHCLFFTGKPNYFNIMHEAGDWLHNVIFQRRFHATERDIARSEWLDKLAMEKIVLEKLKDVEYVRLINLLERILRQPLAIEAQEFIMRFRKKIEAVLSKEIIEPLRKDETGRLYSSGSGTRKSSTATVVLRDQGSGKIMINGHEFLRTFQQVCHREEVLFPLHFANMLHRFDVDCTTEGGGPSGQAGAIRLAISKALRSFVDEPFIEKMRQGK</sequence>
<dbReference type="PANTHER" id="PTHR21569">
    <property type="entry name" value="RIBOSOMAL PROTEIN S9"/>
    <property type="match status" value="1"/>
</dbReference>
<evidence type="ECO:0000256" key="2">
    <source>
        <dbReference type="ARBA" id="ARBA00022980"/>
    </source>
</evidence>
<dbReference type="InterPro" id="IPR020574">
    <property type="entry name" value="Ribosomal_uS9_CS"/>
</dbReference>
<comment type="similarity">
    <text evidence="1 4">Belongs to the universal ribosomal protein uS9 family.</text>
</comment>
<dbReference type="Proteomes" id="UP000230750">
    <property type="component" value="Unassembled WGS sequence"/>
</dbReference>
<dbReference type="GO" id="GO:0003735">
    <property type="term" value="F:structural constituent of ribosome"/>
    <property type="evidence" value="ECO:0007669"/>
    <property type="project" value="InterPro"/>
</dbReference>
<dbReference type="GO" id="GO:0006412">
    <property type="term" value="P:translation"/>
    <property type="evidence" value="ECO:0007669"/>
    <property type="project" value="InterPro"/>
</dbReference>
<evidence type="ECO:0000313" key="7">
    <source>
        <dbReference type="Proteomes" id="UP000230750"/>
    </source>
</evidence>
<dbReference type="EMBL" id="MRZV01001247">
    <property type="protein sequence ID" value="PIK39369.1"/>
    <property type="molecule type" value="Genomic_DNA"/>
</dbReference>
<dbReference type="Gene3D" id="3.30.230.10">
    <property type="match status" value="1"/>
</dbReference>
<dbReference type="AlphaFoldDB" id="A0A2G8JUJ0"/>
<dbReference type="InterPro" id="IPR014721">
    <property type="entry name" value="Ribsml_uS5_D2-typ_fold_subgr"/>
</dbReference>
<dbReference type="Pfam" id="PF00380">
    <property type="entry name" value="Ribosomal_S9"/>
    <property type="match status" value="1"/>
</dbReference>
<organism evidence="6 7">
    <name type="scientific">Stichopus japonicus</name>
    <name type="common">Sea cucumber</name>
    <dbReference type="NCBI Taxonomy" id="307972"/>
    <lineage>
        <taxon>Eukaryota</taxon>
        <taxon>Metazoa</taxon>
        <taxon>Echinodermata</taxon>
        <taxon>Eleutherozoa</taxon>
        <taxon>Echinozoa</taxon>
        <taxon>Holothuroidea</taxon>
        <taxon>Aspidochirotacea</taxon>
        <taxon>Aspidochirotida</taxon>
        <taxon>Stichopodidae</taxon>
        <taxon>Apostichopus</taxon>
    </lineage>
</organism>
<evidence type="ECO:0000313" key="6">
    <source>
        <dbReference type="EMBL" id="PIK39369.1"/>
    </source>
</evidence>
<protein>
    <submittedName>
        <fullName evidence="6">Putative 28S ribosomal protein S9, mitochondrial isoform X1</fullName>
    </submittedName>
</protein>
<name>A0A2G8JUJ0_STIJA</name>
<dbReference type="OrthoDB" id="10254627at2759"/>
<proteinExistence type="inferred from homology"/>
<evidence type="ECO:0000256" key="3">
    <source>
        <dbReference type="ARBA" id="ARBA00023274"/>
    </source>
</evidence>
<dbReference type="InterPro" id="IPR000754">
    <property type="entry name" value="Ribosomal_uS9"/>
</dbReference>
<dbReference type="PROSITE" id="PS00360">
    <property type="entry name" value="RIBOSOMAL_S9"/>
    <property type="match status" value="1"/>
</dbReference>
<accession>A0A2G8JUJ0</accession>
<keyword evidence="3 4" id="KW-0687">Ribonucleoprotein</keyword>
<reference evidence="6 7" key="1">
    <citation type="journal article" date="2017" name="PLoS Biol.">
        <title>The sea cucumber genome provides insights into morphological evolution and visceral regeneration.</title>
        <authorList>
            <person name="Zhang X."/>
            <person name="Sun L."/>
            <person name="Yuan J."/>
            <person name="Sun Y."/>
            <person name="Gao Y."/>
            <person name="Zhang L."/>
            <person name="Li S."/>
            <person name="Dai H."/>
            <person name="Hamel J.F."/>
            <person name="Liu C."/>
            <person name="Yu Y."/>
            <person name="Liu S."/>
            <person name="Lin W."/>
            <person name="Guo K."/>
            <person name="Jin S."/>
            <person name="Xu P."/>
            <person name="Storey K.B."/>
            <person name="Huan P."/>
            <person name="Zhang T."/>
            <person name="Zhou Y."/>
            <person name="Zhang J."/>
            <person name="Lin C."/>
            <person name="Li X."/>
            <person name="Xing L."/>
            <person name="Huo D."/>
            <person name="Sun M."/>
            <person name="Wang L."/>
            <person name="Mercier A."/>
            <person name="Li F."/>
            <person name="Yang H."/>
            <person name="Xiang J."/>
        </authorList>
    </citation>
    <scope>NUCLEOTIDE SEQUENCE [LARGE SCALE GENOMIC DNA]</scope>
    <source>
        <strain evidence="6">Shaxun</strain>
        <tissue evidence="6">Muscle</tissue>
    </source>
</reference>
<dbReference type="GO" id="GO:0003723">
    <property type="term" value="F:RNA binding"/>
    <property type="evidence" value="ECO:0007669"/>
    <property type="project" value="TreeGrafter"/>
</dbReference>
<dbReference type="STRING" id="307972.A0A2G8JUJ0"/>
<feature type="region of interest" description="Disordered" evidence="5">
    <location>
        <begin position="23"/>
        <end position="52"/>
    </location>
</feature>
<gene>
    <name evidence="6" type="ORF">BSL78_23795</name>
</gene>
<keyword evidence="7" id="KW-1185">Reference proteome</keyword>
<feature type="compositionally biased region" description="Basic and acidic residues" evidence="5">
    <location>
        <begin position="23"/>
        <end position="46"/>
    </location>
</feature>
<dbReference type="GO" id="GO:0005763">
    <property type="term" value="C:mitochondrial small ribosomal subunit"/>
    <property type="evidence" value="ECO:0007669"/>
    <property type="project" value="TreeGrafter"/>
</dbReference>
<keyword evidence="2 4" id="KW-0689">Ribosomal protein</keyword>
<evidence type="ECO:0000256" key="1">
    <source>
        <dbReference type="ARBA" id="ARBA00005251"/>
    </source>
</evidence>
<comment type="caution">
    <text evidence="6">The sequence shown here is derived from an EMBL/GenBank/DDBJ whole genome shotgun (WGS) entry which is preliminary data.</text>
</comment>
<dbReference type="SUPFAM" id="SSF54211">
    <property type="entry name" value="Ribosomal protein S5 domain 2-like"/>
    <property type="match status" value="1"/>
</dbReference>
<evidence type="ECO:0000256" key="5">
    <source>
        <dbReference type="SAM" id="MobiDB-lite"/>
    </source>
</evidence>
<dbReference type="InterPro" id="IPR020568">
    <property type="entry name" value="Ribosomal_Su5_D2-typ_SF"/>
</dbReference>
<evidence type="ECO:0000256" key="4">
    <source>
        <dbReference type="RuleBase" id="RU003815"/>
    </source>
</evidence>
<dbReference type="PANTHER" id="PTHR21569:SF1">
    <property type="entry name" value="SMALL RIBOSOMAL SUBUNIT PROTEIN US9M"/>
    <property type="match status" value="1"/>
</dbReference>